<dbReference type="EMBL" id="SRZC01000001">
    <property type="protein sequence ID" value="TGX84123.1"/>
    <property type="molecule type" value="Genomic_DNA"/>
</dbReference>
<evidence type="ECO:0000313" key="1">
    <source>
        <dbReference type="EMBL" id="TGX84123.1"/>
    </source>
</evidence>
<reference evidence="1" key="1">
    <citation type="submission" date="2019-04" db="EMBL/GenBank/DDBJ databases">
        <title>Microbes associate with the intestines of laboratory mice.</title>
        <authorList>
            <person name="Navarre W."/>
            <person name="Wong E."/>
            <person name="Huang K."/>
            <person name="Tropini C."/>
            <person name="Ng K."/>
            <person name="Yu B."/>
        </authorList>
    </citation>
    <scope>NUCLEOTIDE SEQUENCE</scope>
    <source>
        <strain evidence="1">NM73_A23</strain>
    </source>
</reference>
<comment type="caution">
    <text evidence="1">The sequence shown here is derived from an EMBL/GenBank/DDBJ whole genome shotgun (WGS) entry which is preliminary data.</text>
</comment>
<proteinExistence type="predicted"/>
<evidence type="ECO:0000313" key="2">
    <source>
        <dbReference type="Proteomes" id="UP000308886"/>
    </source>
</evidence>
<sequence length="746" mass="82444">MEMIFLGVIIFVFVLAIFDLMVGVSNDAVNFLNSAVGAKVAKLRTVIIIASIGVLAGALMSNGMMDIARHGIFRPEMYSFENIMCIFLAVMVTDVVLLDSFNNLGLPTSTTVSLVFELLGGTFVLALLKIIADDTGTLTFAQLLNTEKALSVILGIFCSVAIAFFFGTVVQWLARLLFTFNYVKRQKYFIGLFGGMALTAIGYFILIKGLGQSSFMNDDLRAWIAEETPLLVAGGFVLFTVLMQMLHAAGGNVLKLIVLVGTFALAMAFASNDLVNFIGVPLAGYSAYTDFTANSMGNPDTFMMDSLNSSARTPFVFLLAAGIIMIYSLATSKKAHNVVKTSVDLSRQDQGEEMFGSSSAARSMVRSFNTVSETVVRIVPKNMRQWIDKRFSKEGTVIADGAAFDLVRAAINIVLAALLIILGTSLKLPLSTTYVTFIVAMGTSLADRAWSRESAVFRITGMLSVIGGWLITAGVAFLAAGIVVLVMHFGGFIAMAGFIVLAIVLLFKSNKPKTDKEPRVDDGQFLKEIMQIQDKDERWPLLRDHLRSVQTEVLAHAGACFDSTVSGMINENLKQLRKAIRQLDIDNERRKKTRHRLLIGMRSIDRTLSLEKNTWFHLAMNADEQVIYCLKRMAVPCKEHVDNNFTPLNNAQIAELQPVKEQVLGFIQRGITAIKHNDVAAIDTLLAEKEGFKRHISALRKRQMDHLQEDDSNINTTILYLNILQETQEFIAATRRILRSSKRFYN</sequence>
<accession>A0AC61QV04</accession>
<organism evidence="1 2">
    <name type="scientific">Palleniella muris</name>
    <dbReference type="NCBI Taxonomy" id="3038145"/>
    <lineage>
        <taxon>Bacteria</taxon>
        <taxon>Pseudomonadati</taxon>
        <taxon>Bacteroidota</taxon>
        <taxon>Bacteroidia</taxon>
        <taxon>Bacteroidales</taxon>
        <taxon>Prevotellaceae</taxon>
        <taxon>Palleniella</taxon>
    </lineage>
</organism>
<dbReference type="Proteomes" id="UP000308886">
    <property type="component" value="Unassembled WGS sequence"/>
</dbReference>
<gene>
    <name evidence="1" type="ORF">E5358_00345</name>
</gene>
<keyword evidence="2" id="KW-1185">Reference proteome</keyword>
<name>A0AC61QV04_9BACT</name>
<protein>
    <submittedName>
        <fullName evidence="1">Inorganic phosphate transporter</fullName>
    </submittedName>
</protein>